<feature type="transmembrane region" description="Helical" evidence="1">
    <location>
        <begin position="7"/>
        <end position="24"/>
    </location>
</feature>
<evidence type="ECO:0000313" key="4">
    <source>
        <dbReference type="Proteomes" id="UP000636010"/>
    </source>
</evidence>
<dbReference type="InterPro" id="IPR036278">
    <property type="entry name" value="Sialidase_sf"/>
</dbReference>
<dbReference type="Gene3D" id="2.130.10.10">
    <property type="entry name" value="YVTN repeat-like/Quinoprotein amine dehydrogenase"/>
    <property type="match status" value="5"/>
</dbReference>
<dbReference type="InterPro" id="IPR026444">
    <property type="entry name" value="Secre_tail"/>
</dbReference>
<comment type="caution">
    <text evidence="3">The sequence shown here is derived from an EMBL/GenBank/DDBJ whole genome shotgun (WGS) entry which is preliminary data.</text>
</comment>
<dbReference type="NCBIfam" id="TIGR04183">
    <property type="entry name" value="Por_Secre_tail"/>
    <property type="match status" value="1"/>
</dbReference>
<reference evidence="4" key="1">
    <citation type="journal article" date="2019" name="Int. J. Syst. Evol. Microbiol.">
        <title>The Global Catalogue of Microorganisms (GCM) 10K type strain sequencing project: providing services to taxonomists for standard genome sequencing and annotation.</title>
        <authorList>
            <consortium name="The Broad Institute Genomics Platform"/>
            <consortium name="The Broad Institute Genome Sequencing Center for Infectious Disease"/>
            <person name="Wu L."/>
            <person name="Ma J."/>
        </authorList>
    </citation>
    <scope>NUCLEOTIDE SEQUENCE [LARGE SCALE GENOMIC DNA]</scope>
    <source>
        <strain evidence="4">CGMCC 1.10832</strain>
    </source>
</reference>
<name>A0ABQ1LIH4_9BACT</name>
<dbReference type="RefSeq" id="WP_188460505.1">
    <property type="nucleotide sequence ID" value="NZ_BAABHU010000002.1"/>
</dbReference>
<dbReference type="CDD" id="cd15482">
    <property type="entry name" value="Sialidase_non-viral"/>
    <property type="match status" value="1"/>
</dbReference>
<feature type="domain" description="Secretion system C-terminal sorting" evidence="2">
    <location>
        <begin position="1169"/>
        <end position="1238"/>
    </location>
</feature>
<dbReference type="SUPFAM" id="SSF110296">
    <property type="entry name" value="Oligoxyloglucan reducing end-specific cellobiohydrolase"/>
    <property type="match status" value="1"/>
</dbReference>
<dbReference type="SUPFAM" id="SSF50939">
    <property type="entry name" value="Sialidases"/>
    <property type="match status" value="1"/>
</dbReference>
<keyword evidence="4" id="KW-1185">Reference proteome</keyword>
<protein>
    <recommendedName>
        <fullName evidence="2">Secretion system C-terminal sorting domain-containing protein</fullName>
    </recommendedName>
</protein>
<dbReference type="PANTHER" id="PTHR43739:SF5">
    <property type="entry name" value="EXO-ALPHA-SIALIDASE"/>
    <property type="match status" value="1"/>
</dbReference>
<gene>
    <name evidence="3" type="ORF">GCM10011506_07850</name>
</gene>
<dbReference type="InterPro" id="IPR052025">
    <property type="entry name" value="Xyloglucanase_GH74"/>
</dbReference>
<proteinExistence type="predicted"/>
<evidence type="ECO:0000256" key="1">
    <source>
        <dbReference type="SAM" id="Phobius"/>
    </source>
</evidence>
<dbReference type="InterPro" id="IPR015943">
    <property type="entry name" value="WD40/YVTN_repeat-like_dom_sf"/>
</dbReference>
<evidence type="ECO:0000259" key="2">
    <source>
        <dbReference type="Pfam" id="PF18962"/>
    </source>
</evidence>
<keyword evidence="1" id="KW-0472">Membrane</keyword>
<dbReference type="Proteomes" id="UP000636010">
    <property type="component" value="Unassembled WGS sequence"/>
</dbReference>
<keyword evidence="1" id="KW-0812">Transmembrane</keyword>
<accession>A0ABQ1LIH4</accession>
<dbReference type="PANTHER" id="PTHR43739">
    <property type="entry name" value="XYLOGLUCANASE (EUROFUNG)"/>
    <property type="match status" value="1"/>
</dbReference>
<sequence length="1243" mass="136127">MKRNSTYLFPLGAILVMTIMYFNISNKGLDIGETSLRKIWSAKKAKVKSGNAEAFMKPDGFIEYYNSISKKIGESESGYLKGYRFRELSQSISKKAQARNSAPFTVEFISRGPGNVGGRTRAIAVDPDDNTHCTWIAGAASGGLWKTTDCGQTWTNISPELPNLSTNSIAQSISNPDVIYVGTGEVFSGNSAFVRGDGVYKSIDRGQTWSLLPSTTGNADYNSVNRIAVDPTNEEVIVIATNSGIYKSLNGGESWIETFDALGLGSVQDLQVDPNDFAIQYAGVNSSGIFKSVDAGETWIPSSEGIVDGVRFEIAVAPGNSNIVYTSSYVGETTLLYYSENKGASWVQVEDSQYNTDFLGGQGWYDNTIAVNPYNPYEVFVGGVSIGKYLIDPNNVSETTRKFLGVDLEGTPVVAFVDFGAEFNGGTLNVSDGSNNPSQNPVTIEIRFGGENTQKAHRFTVPQGATSGVDIADYTYQDYIDVPFEVWDIENDKQLMVSFRDQERNGEFNLNKSSSADDALSTAREYFYVHDLEYNPTTPNANVAVNGGVEFANMYYFWPVLAENAQWNPSTFINSVMRIKYGSQTIAAAEAVAVYDAYGDYESQNINTVHPDHHHLTLIKTNDDSETFMIINGNDGGFSISRNNGITMNQLVNGYVTSQFYGADKKPGEDKYVGGTQDNGTWVSSGTFVDATNAYSGEIGGDGFEVIWHATDPQRVIGGYQYNGIQRSTNGGNSFSNAFSGINVIAQFQNDGPFITRLAGSTTSPDIIYAIGQAGVYKSTNFGSNWIMKPISSDKWGGNNSASDVEVSLANDQIVWAGAGMAEGVLNLFVSTDAGETFSEVNNYSPNPQAYYTGIYTHPTDENTAYALFSRADFPKILKTTDLGQTWVDISGFAEGGTESARGFPDVFVHSLLVMPFNTDIIWVGTEIGLYESLDGGESWNIRNDLPAVSIWSMKIVDDQVVIGTHGRGIWTATIEELPKANLLASNFNYSKYGKASIDLSLPINYSKVQLIVNDEILETINSPVSGQREIVFPNNDVPFEGAKIRLKGEFEGVEYLSKILNTGEIGKVPQILNYSSSVGDGSYPVSIELENTEPFDSVEVLFGENKVYTDYQVLTHQDGARLIEFEYPKAERFNLQLKGYIGEYIFTTNSMNVVTANKQQQLNEGLKLYPNPANKQMNLNVAGQHIVELSIYTSNGQYVKSQSLSGSTENAVIDIQSLKQGMYLLQIKDNKGALRTKRFVKQ</sequence>
<dbReference type="Pfam" id="PF18962">
    <property type="entry name" value="Por_Secre_tail"/>
    <property type="match status" value="1"/>
</dbReference>
<dbReference type="EMBL" id="BMEC01000002">
    <property type="protein sequence ID" value="GGC24964.1"/>
    <property type="molecule type" value="Genomic_DNA"/>
</dbReference>
<organism evidence="3 4">
    <name type="scientific">Marivirga lumbricoides</name>
    <dbReference type="NCBI Taxonomy" id="1046115"/>
    <lineage>
        <taxon>Bacteria</taxon>
        <taxon>Pseudomonadati</taxon>
        <taxon>Bacteroidota</taxon>
        <taxon>Cytophagia</taxon>
        <taxon>Cytophagales</taxon>
        <taxon>Marivirgaceae</taxon>
        <taxon>Marivirga</taxon>
    </lineage>
</organism>
<keyword evidence="1" id="KW-1133">Transmembrane helix</keyword>
<evidence type="ECO:0000313" key="3">
    <source>
        <dbReference type="EMBL" id="GGC24964.1"/>
    </source>
</evidence>